<keyword evidence="3" id="KW-1185">Reference proteome</keyword>
<evidence type="ECO:0000313" key="2">
    <source>
        <dbReference type="EMBL" id="CAI9113815.1"/>
    </source>
</evidence>
<proteinExistence type="predicted"/>
<reference evidence="2" key="1">
    <citation type="submission" date="2023-03" db="EMBL/GenBank/DDBJ databases">
        <authorList>
            <person name="Julca I."/>
        </authorList>
    </citation>
    <scope>NUCLEOTIDE SEQUENCE</scope>
</reference>
<protein>
    <submittedName>
        <fullName evidence="2">OLC1v1014496C1</fullName>
    </submittedName>
</protein>
<dbReference type="Proteomes" id="UP001161247">
    <property type="component" value="Chromosome 7"/>
</dbReference>
<accession>A0AAV1E451</accession>
<dbReference type="InterPro" id="IPR027417">
    <property type="entry name" value="P-loop_NTPase"/>
</dbReference>
<dbReference type="AlphaFoldDB" id="A0AAV1E451"/>
<dbReference type="InterPro" id="IPR002182">
    <property type="entry name" value="NB-ARC"/>
</dbReference>
<dbReference type="SUPFAM" id="SSF52540">
    <property type="entry name" value="P-loop containing nucleoside triphosphate hydrolases"/>
    <property type="match status" value="1"/>
</dbReference>
<dbReference type="EMBL" id="OX459124">
    <property type="protein sequence ID" value="CAI9113815.1"/>
    <property type="molecule type" value="Genomic_DNA"/>
</dbReference>
<evidence type="ECO:0000313" key="3">
    <source>
        <dbReference type="Proteomes" id="UP001161247"/>
    </source>
</evidence>
<gene>
    <name evidence="2" type="ORF">OLC1_LOCUS20747</name>
</gene>
<dbReference type="GO" id="GO:0043531">
    <property type="term" value="F:ADP binding"/>
    <property type="evidence" value="ECO:0007669"/>
    <property type="project" value="InterPro"/>
</dbReference>
<sequence>MSLWEHDCYGELAKAHKVVEFALENLELVLGQESSKCRVVVTEIDRQELLMLSNDLKSLMFFLKRVQGTSSIPEMVTDLLAEITTVVCEHLAAVDSFLCKCAGIKYENEDSGTVDFVEEDQICRKDVFNLALDWRAYNEGSKNSASGSSSAPDKISTGKQKMVIGVDDEVRELLDQLLGGWQKLEVISLTGMGGIGKTTLAYLLYDDPSVVLHFHLRARTSVSQSCVKSRNVVSEYGLKEVCRLIHLTYLGIRLSGIEKFPVFIFRLWRLETFILELEKGGSLTLSAEIYTMKRLRHFHVSGEMVFNNSKPTYERFAMKPGVLYEFADNFPSFSISFCLTFASKNS</sequence>
<feature type="domain" description="NB-ARC" evidence="1">
    <location>
        <begin position="167"/>
        <end position="230"/>
    </location>
</feature>
<dbReference type="PANTHER" id="PTHR19338">
    <property type="entry name" value="TRANSLOCASE OF INNER MITOCHONDRIAL MEMBRANE 13 HOMOLOG"/>
    <property type="match status" value="1"/>
</dbReference>
<organism evidence="2 3">
    <name type="scientific">Oldenlandia corymbosa var. corymbosa</name>
    <dbReference type="NCBI Taxonomy" id="529605"/>
    <lineage>
        <taxon>Eukaryota</taxon>
        <taxon>Viridiplantae</taxon>
        <taxon>Streptophyta</taxon>
        <taxon>Embryophyta</taxon>
        <taxon>Tracheophyta</taxon>
        <taxon>Spermatophyta</taxon>
        <taxon>Magnoliopsida</taxon>
        <taxon>eudicotyledons</taxon>
        <taxon>Gunneridae</taxon>
        <taxon>Pentapetalae</taxon>
        <taxon>asterids</taxon>
        <taxon>lamiids</taxon>
        <taxon>Gentianales</taxon>
        <taxon>Rubiaceae</taxon>
        <taxon>Rubioideae</taxon>
        <taxon>Spermacoceae</taxon>
        <taxon>Hedyotis-Oldenlandia complex</taxon>
        <taxon>Oldenlandia</taxon>
    </lineage>
</organism>
<dbReference type="PANTHER" id="PTHR19338:SF73">
    <property type="entry name" value="DISEASE RESISTANCE PROTEIN RGA2-LIKE"/>
    <property type="match status" value="1"/>
</dbReference>
<dbReference type="Pfam" id="PF00931">
    <property type="entry name" value="NB-ARC"/>
    <property type="match status" value="1"/>
</dbReference>
<dbReference type="Gene3D" id="3.40.50.300">
    <property type="entry name" value="P-loop containing nucleotide triphosphate hydrolases"/>
    <property type="match status" value="1"/>
</dbReference>
<name>A0AAV1E451_OLDCO</name>
<evidence type="ECO:0000259" key="1">
    <source>
        <dbReference type="Pfam" id="PF00931"/>
    </source>
</evidence>